<evidence type="ECO:0000256" key="1">
    <source>
        <dbReference type="SAM" id="Phobius"/>
    </source>
</evidence>
<feature type="transmembrane region" description="Helical" evidence="1">
    <location>
        <begin position="12"/>
        <end position="30"/>
    </location>
</feature>
<accession>A0A2Z5Y4Q9</accession>
<gene>
    <name evidence="2" type="ORF">DAT561_p1157</name>
</gene>
<feature type="transmembrane region" description="Helical" evidence="1">
    <location>
        <begin position="120"/>
        <end position="144"/>
    </location>
</feature>
<dbReference type="AlphaFoldDB" id="A0A2Z5Y4Q9"/>
<dbReference type="GeneID" id="39499645"/>
<feature type="transmembrane region" description="Helical" evidence="1">
    <location>
        <begin position="150"/>
        <end position="167"/>
    </location>
</feature>
<protein>
    <submittedName>
        <fullName evidence="2">Uncharacterized protein</fullName>
    </submittedName>
</protein>
<keyword evidence="1" id="KW-0472">Membrane</keyword>
<feature type="transmembrane region" description="Helical" evidence="1">
    <location>
        <begin position="42"/>
        <end position="67"/>
    </location>
</feature>
<dbReference type="Proteomes" id="UP000269226">
    <property type="component" value="Plasmid pMP1"/>
</dbReference>
<keyword evidence="2" id="KW-0614">Plasmid</keyword>
<reference evidence="2 3" key="1">
    <citation type="submission" date="2018-01" db="EMBL/GenBank/DDBJ databases">
        <title>Whole genome sequence of Melissococcus plutonius DAT561.</title>
        <authorList>
            <person name="Okumura K."/>
            <person name="Takamatsu D."/>
            <person name="Okura M."/>
        </authorList>
    </citation>
    <scope>NUCLEOTIDE SEQUENCE [LARGE SCALE GENOMIC DNA]</scope>
    <source>
        <strain evidence="2 3">DAT561</strain>
        <plasmid evidence="3">pmp1 dat561 dna</plasmid>
    </source>
</reference>
<proteinExistence type="predicted"/>
<keyword evidence="1" id="KW-0812">Transmembrane</keyword>
<evidence type="ECO:0000313" key="3">
    <source>
        <dbReference type="Proteomes" id="UP000269226"/>
    </source>
</evidence>
<evidence type="ECO:0000313" key="2">
    <source>
        <dbReference type="EMBL" id="BBC61857.1"/>
    </source>
</evidence>
<dbReference type="EMBL" id="AP018493">
    <property type="protein sequence ID" value="BBC61857.1"/>
    <property type="molecule type" value="Genomic_DNA"/>
</dbReference>
<name>A0A2Z5Y4Q9_9ENTE</name>
<keyword evidence="1" id="KW-1133">Transmembrane helix</keyword>
<dbReference type="RefSeq" id="WP_014868517.1">
    <property type="nucleotide sequence ID" value="NZ_AP018493.1"/>
</dbReference>
<feature type="transmembrane region" description="Helical" evidence="1">
    <location>
        <begin position="87"/>
        <end position="108"/>
    </location>
</feature>
<sequence length="193" mass="22342">MQIKERHIFPLTHYLLVAIIALMSSGWCVIDNKIHGDIISTLVASHLSVLVSQSLLLVLMMWQVLTYKPISTLITVRKQSEYIQKQLLKVVIAETILYFCIYYGLFMFNGIQFFHDGSFMMGTLLLVLRFFIIAILAIIIVGAYRYCPPWLLTIGTLLVSLGYHYILEAKYLLLIYSPIYDPLYRAIHRIYRG</sequence>
<geneLocation type="plasmid" evidence="3">
    <name>pmp1 dat561 dna</name>
</geneLocation>
<organism evidence="2 3">
    <name type="scientific">Melissococcus plutonius</name>
    <dbReference type="NCBI Taxonomy" id="33970"/>
    <lineage>
        <taxon>Bacteria</taxon>
        <taxon>Bacillati</taxon>
        <taxon>Bacillota</taxon>
        <taxon>Bacilli</taxon>
        <taxon>Lactobacillales</taxon>
        <taxon>Enterococcaceae</taxon>
        <taxon>Melissococcus</taxon>
    </lineage>
</organism>